<name>A0A0K0DHS9_ANGCA</name>
<proteinExistence type="predicted"/>
<reference evidence="2" key="2">
    <citation type="submission" date="2017-02" db="UniProtKB">
        <authorList>
            <consortium name="WormBaseParasite"/>
        </authorList>
    </citation>
    <scope>IDENTIFICATION</scope>
</reference>
<accession>A0A0K0DHS9</accession>
<organism evidence="1 2">
    <name type="scientific">Angiostrongylus cantonensis</name>
    <name type="common">Rat lungworm</name>
    <dbReference type="NCBI Taxonomy" id="6313"/>
    <lineage>
        <taxon>Eukaryota</taxon>
        <taxon>Metazoa</taxon>
        <taxon>Ecdysozoa</taxon>
        <taxon>Nematoda</taxon>
        <taxon>Chromadorea</taxon>
        <taxon>Rhabditida</taxon>
        <taxon>Rhabditina</taxon>
        <taxon>Rhabditomorpha</taxon>
        <taxon>Strongyloidea</taxon>
        <taxon>Metastrongylidae</taxon>
        <taxon>Angiostrongylus</taxon>
    </lineage>
</organism>
<dbReference type="AlphaFoldDB" id="A0A0K0DHS9"/>
<dbReference type="Proteomes" id="UP000035642">
    <property type="component" value="Unassembled WGS sequence"/>
</dbReference>
<sequence length="124" mass="13762">MGEYYESQRIGSIARNPRFVAFPDSMSAFIAAGIAVAREIESAQIDKEKFKDKGPLVMQFSFPGHVVHALDDMPSTSIKKVEYDADQNSIVNIGTEVERMQGITEATQMTPYGSVDVSEMRRVP</sequence>
<evidence type="ECO:0000313" key="1">
    <source>
        <dbReference type="Proteomes" id="UP000035642"/>
    </source>
</evidence>
<protein>
    <submittedName>
        <fullName evidence="2">Thiolase_N domain-containing protein</fullName>
    </submittedName>
</protein>
<keyword evidence="1" id="KW-1185">Reference proteome</keyword>
<evidence type="ECO:0000313" key="2">
    <source>
        <dbReference type="WBParaSite" id="ACAC_0001078301-mRNA-1"/>
    </source>
</evidence>
<dbReference type="WBParaSite" id="ACAC_0001078301-mRNA-1">
    <property type="protein sequence ID" value="ACAC_0001078301-mRNA-1"/>
    <property type="gene ID" value="ACAC_0001078301"/>
</dbReference>
<reference evidence="1" key="1">
    <citation type="submission" date="2012-09" db="EMBL/GenBank/DDBJ databases">
        <authorList>
            <person name="Martin A.A."/>
        </authorList>
    </citation>
    <scope>NUCLEOTIDE SEQUENCE</scope>
</reference>